<dbReference type="GO" id="GO:0009037">
    <property type="term" value="F:tyrosine-based site-specific recombinase activity"/>
    <property type="evidence" value="ECO:0007669"/>
    <property type="project" value="UniProtKB-UniRule"/>
</dbReference>
<feature type="compositionally biased region" description="Basic residues" evidence="6">
    <location>
        <begin position="352"/>
        <end position="362"/>
    </location>
</feature>
<keyword evidence="1 5" id="KW-0963">Cytoplasm</keyword>
<feature type="active site" evidence="5">
    <location>
        <position position="155"/>
    </location>
</feature>
<feature type="region of interest" description="Disordered" evidence="6">
    <location>
        <begin position="340"/>
        <end position="362"/>
    </location>
</feature>
<reference evidence="9 10" key="1">
    <citation type="submission" date="2017-02" db="EMBL/GenBank/DDBJ databases">
        <title>isolation and characterization of a novel temperate virus Aeropyrum globular virus 1 infecting hyperthermophilic archaeon Aeropyrum.</title>
        <authorList>
            <person name="Yumiya M."/>
            <person name="Yoshida T."/>
            <person name="Sako Y."/>
        </authorList>
    </citation>
    <scope>NUCLEOTIDE SEQUENCE [LARGE SCALE GENOMIC DNA]</scope>
    <source>
        <strain evidence="9 10">YK1-12-2013</strain>
    </source>
</reference>
<gene>
    <name evidence="5" type="primary">xerA</name>
    <name evidence="9" type="ORF">apy_08030</name>
</gene>
<evidence type="ECO:0000256" key="4">
    <source>
        <dbReference type="ARBA" id="ARBA00023172"/>
    </source>
</evidence>
<comment type="function">
    <text evidence="5">Site-specific tyrosine recombinase, which acts by catalyzing the cutting and rejoining of the recombining DNA molecules.</text>
</comment>
<dbReference type="GO" id="GO:0005737">
    <property type="term" value="C:cytoplasm"/>
    <property type="evidence" value="ECO:0007669"/>
    <property type="project" value="UniProtKB-SubCell"/>
</dbReference>
<keyword evidence="3 5" id="KW-0238">DNA-binding</keyword>
<dbReference type="Gene3D" id="1.10.150.130">
    <property type="match status" value="1"/>
</dbReference>
<feature type="active site" description="O-(3'-phospho-DNA)-tyrosine intermediate" evidence="5">
    <location>
        <position position="275"/>
    </location>
</feature>
<proteinExistence type="inferred from homology"/>
<comment type="caution">
    <text evidence="9">The sequence shown here is derived from an EMBL/GenBank/DDBJ whole genome shotgun (WGS) entry which is preliminary data.</text>
</comment>
<protein>
    <recommendedName>
        <fullName evidence="5">Tyrosine recombinase XerA</fullName>
    </recommendedName>
</protein>
<dbReference type="NCBIfam" id="NF040815">
    <property type="entry name" value="recomb_XerA_Arch"/>
    <property type="match status" value="1"/>
</dbReference>
<dbReference type="GO" id="GO:0006313">
    <property type="term" value="P:DNA transposition"/>
    <property type="evidence" value="ECO:0007669"/>
    <property type="project" value="UniProtKB-UniRule"/>
</dbReference>
<keyword evidence="2 5" id="KW-0229">DNA integration</keyword>
<dbReference type="GO" id="GO:0003677">
    <property type="term" value="F:DNA binding"/>
    <property type="evidence" value="ECO:0007669"/>
    <property type="project" value="UniProtKB-UniRule"/>
</dbReference>
<feature type="active site" evidence="5">
    <location>
        <position position="243"/>
    </location>
</feature>
<dbReference type="InterPro" id="IPR033686">
    <property type="entry name" value="XerA"/>
</dbReference>
<dbReference type="InterPro" id="IPR002104">
    <property type="entry name" value="Integrase_catalytic"/>
</dbReference>
<dbReference type="OrthoDB" id="142231at2157"/>
<dbReference type="Gene3D" id="1.10.443.10">
    <property type="entry name" value="Intergrase catalytic core"/>
    <property type="match status" value="1"/>
</dbReference>
<evidence type="ECO:0000313" key="10">
    <source>
        <dbReference type="Proteomes" id="UP000291213"/>
    </source>
</evidence>
<dbReference type="EMBL" id="BDMD01000040">
    <property type="protein sequence ID" value="GBF09078.1"/>
    <property type="molecule type" value="Genomic_DNA"/>
</dbReference>
<feature type="active site" evidence="5">
    <location>
        <position position="240"/>
    </location>
</feature>
<evidence type="ECO:0000256" key="2">
    <source>
        <dbReference type="ARBA" id="ARBA00022908"/>
    </source>
</evidence>
<dbReference type="InterPro" id="IPR010998">
    <property type="entry name" value="Integrase_recombinase_N"/>
</dbReference>
<dbReference type="Proteomes" id="UP000291213">
    <property type="component" value="Unassembled WGS sequence"/>
</dbReference>
<evidence type="ECO:0000259" key="7">
    <source>
        <dbReference type="PROSITE" id="PS51898"/>
    </source>
</evidence>
<dbReference type="PANTHER" id="PTHR30349:SF41">
    <property type="entry name" value="INTEGRASE_RECOMBINASE PROTEIN MJ0367-RELATED"/>
    <property type="match status" value="1"/>
</dbReference>
<feature type="active site" evidence="5">
    <location>
        <position position="266"/>
    </location>
</feature>
<dbReference type="Pfam" id="PF00589">
    <property type="entry name" value="Phage_integrase"/>
    <property type="match status" value="1"/>
</dbReference>
<comment type="similarity">
    <text evidence="5">Belongs to the 'phage' integrase family. XerA subfamily.</text>
</comment>
<organism evidence="9 10">
    <name type="scientific">Aeropyrum pernix</name>
    <dbReference type="NCBI Taxonomy" id="56636"/>
    <lineage>
        <taxon>Archaea</taxon>
        <taxon>Thermoproteota</taxon>
        <taxon>Thermoprotei</taxon>
        <taxon>Desulfurococcales</taxon>
        <taxon>Desulfurococcaceae</taxon>
        <taxon>Aeropyrum</taxon>
    </lineage>
</organism>
<sequence length="362" mass="40996">MARAGSIESLPPPPRDIGEYSLEDAARLFLTILESTGWSSKTIKVYRAALKDFLKSYGRVRVGDASHMTYVRWMSSVSERVRKGVISRTTAHYYSIMVRRFLKWAGVEGVMRPFSRGERRFSGSLSWRDVEALLSASRDIIDALIVSMLAETGLRVSELLSLRLSDVDLGRGVVRVVGKYGKERVVFLGPLSRMLLEEYLASNRLSPDSRIIELSYQAVYKRLKSLAKRAGLDPRKVRPHVLRHTFATEALRRGMSLAALQRLLGHSDIKVTQLYLHMTYDDVEREYYKTFASPMLTQPLQNPQQTGMYPPAMVYGTYPQHRFQHTQGYGHPHAIQVGMTPETSTGYGRVAPGRRRGGARVR</sequence>
<evidence type="ECO:0000256" key="3">
    <source>
        <dbReference type="ARBA" id="ARBA00023125"/>
    </source>
</evidence>
<feature type="active site" evidence="5">
    <location>
        <position position="179"/>
    </location>
</feature>
<evidence type="ECO:0000259" key="8">
    <source>
        <dbReference type="PROSITE" id="PS51900"/>
    </source>
</evidence>
<dbReference type="PROSITE" id="PS51898">
    <property type="entry name" value="TYR_RECOMBINASE"/>
    <property type="match status" value="1"/>
</dbReference>
<evidence type="ECO:0000313" key="9">
    <source>
        <dbReference type="EMBL" id="GBF09078.1"/>
    </source>
</evidence>
<dbReference type="PROSITE" id="PS51900">
    <property type="entry name" value="CB"/>
    <property type="match status" value="1"/>
</dbReference>
<dbReference type="HAMAP" id="MF_02055">
    <property type="entry name" value="Recomb_XerA"/>
    <property type="match status" value="1"/>
</dbReference>
<accession>A0A401H9N4</accession>
<dbReference type="InterPro" id="IPR044068">
    <property type="entry name" value="CB"/>
</dbReference>
<evidence type="ECO:0000256" key="6">
    <source>
        <dbReference type="SAM" id="MobiDB-lite"/>
    </source>
</evidence>
<dbReference type="InterPro" id="IPR011010">
    <property type="entry name" value="DNA_brk_join_enz"/>
</dbReference>
<dbReference type="InterPro" id="IPR013762">
    <property type="entry name" value="Integrase-like_cat_sf"/>
</dbReference>
<dbReference type="SUPFAM" id="SSF56349">
    <property type="entry name" value="DNA breaking-rejoining enzymes"/>
    <property type="match status" value="1"/>
</dbReference>
<name>A0A401H9N4_AERPX</name>
<comment type="subcellular location">
    <subcellularLocation>
        <location evidence="5">Cytoplasm</location>
    </subcellularLocation>
</comment>
<dbReference type="RefSeq" id="WP_131160086.1">
    <property type="nucleotide sequence ID" value="NZ_BDMD01000040.1"/>
</dbReference>
<feature type="domain" description="Tyr recombinase" evidence="7">
    <location>
        <begin position="120"/>
        <end position="288"/>
    </location>
</feature>
<dbReference type="PANTHER" id="PTHR30349">
    <property type="entry name" value="PHAGE INTEGRASE-RELATED"/>
    <property type="match status" value="1"/>
</dbReference>
<dbReference type="AlphaFoldDB" id="A0A401H9N4"/>
<dbReference type="InterPro" id="IPR050090">
    <property type="entry name" value="Tyrosine_recombinase_XerCD"/>
</dbReference>
<feature type="domain" description="Core-binding (CB)" evidence="8">
    <location>
        <begin position="20"/>
        <end position="106"/>
    </location>
</feature>
<evidence type="ECO:0000256" key="1">
    <source>
        <dbReference type="ARBA" id="ARBA00022490"/>
    </source>
</evidence>
<keyword evidence="4 5" id="KW-0233">DNA recombination</keyword>
<evidence type="ECO:0000256" key="5">
    <source>
        <dbReference type="HAMAP-Rule" id="MF_02055"/>
    </source>
</evidence>